<dbReference type="Proteomes" id="UP000799424">
    <property type="component" value="Unassembled WGS sequence"/>
</dbReference>
<name>A0A6A6ZTX2_9PLEO</name>
<dbReference type="AlphaFoldDB" id="A0A6A6ZTX2"/>
<feature type="region of interest" description="Disordered" evidence="1">
    <location>
        <begin position="325"/>
        <end position="359"/>
    </location>
</feature>
<feature type="compositionally biased region" description="Low complexity" evidence="1">
    <location>
        <begin position="339"/>
        <end position="354"/>
    </location>
</feature>
<dbReference type="OrthoDB" id="19923at2759"/>
<reference evidence="2" key="1">
    <citation type="journal article" date="2020" name="Stud. Mycol.">
        <title>101 Dothideomycetes genomes: a test case for predicting lifestyles and emergence of pathogens.</title>
        <authorList>
            <person name="Haridas S."/>
            <person name="Albert R."/>
            <person name="Binder M."/>
            <person name="Bloem J."/>
            <person name="Labutti K."/>
            <person name="Salamov A."/>
            <person name="Andreopoulos B."/>
            <person name="Baker S."/>
            <person name="Barry K."/>
            <person name="Bills G."/>
            <person name="Bluhm B."/>
            <person name="Cannon C."/>
            <person name="Castanera R."/>
            <person name="Culley D."/>
            <person name="Daum C."/>
            <person name="Ezra D."/>
            <person name="Gonzalez J."/>
            <person name="Henrissat B."/>
            <person name="Kuo A."/>
            <person name="Liang C."/>
            <person name="Lipzen A."/>
            <person name="Lutzoni F."/>
            <person name="Magnuson J."/>
            <person name="Mondo S."/>
            <person name="Nolan M."/>
            <person name="Ohm R."/>
            <person name="Pangilinan J."/>
            <person name="Park H.-J."/>
            <person name="Ramirez L."/>
            <person name="Alfaro M."/>
            <person name="Sun H."/>
            <person name="Tritt A."/>
            <person name="Yoshinaga Y."/>
            <person name="Zwiers L.-H."/>
            <person name="Turgeon B."/>
            <person name="Goodwin S."/>
            <person name="Spatafora J."/>
            <person name="Crous P."/>
            <person name="Grigoriev I."/>
        </authorList>
    </citation>
    <scope>NUCLEOTIDE SEQUENCE</scope>
    <source>
        <strain evidence="2">CBS 113818</strain>
    </source>
</reference>
<evidence type="ECO:0000313" key="3">
    <source>
        <dbReference type="Proteomes" id="UP000799424"/>
    </source>
</evidence>
<dbReference type="InterPro" id="IPR027417">
    <property type="entry name" value="P-loop_NTPase"/>
</dbReference>
<evidence type="ECO:0000313" key="2">
    <source>
        <dbReference type="EMBL" id="KAF2824521.1"/>
    </source>
</evidence>
<proteinExistence type="predicted"/>
<sequence length="581" mass="65478">MALETAAAVIGIIAAAGKVAETLGPVVSAFKDVTKNISAVLFEVDTSRLILFALLKYVDGLSIISYNRGELIQVEQLAVTITGGVLLFSELEALVIESVGSDLGLRTRIQWAWNDEKFASLVSRMQNFKSSASLILNILQCDSDAEARRDREELRALTSLVLQSNLDLSRRIAYMQDCFTSSDSVYTYQTDNQSQAALRNINYEDASTLSQQTNNTLQYVQDTTSLLLQFEKDLLESRVYRTARAHTSDVSFRSSVGISHAWTALCDISLSNITNTSVVALPIYWKDLSNHQHYQFPPTLSSHWSMPAPEEPTALHRMSEMSSTVSRPDSAISFDARESSQNTARSSRTSTTSTDLCESVDRERDEEPCELLSHYAARKNVFERRHNVQCQPRNDSMYVFDSEIANFYIRDFLLCSQKLEKTRHSDTFVLLYNTTSERSFYRMCQYYEAVLSNQATGHAPILIAAIRTQLDHAENMVEKGMVFAKQKGCDFCVLHKDDAETLAAAFYDLVGAYWIYRDTGVEEWAWHAQNDNEAMPFATLAPAQSLERIRLSAKISALMVDRGDDSLPPKKRRLEVIDELY</sequence>
<dbReference type="EMBL" id="MU006230">
    <property type="protein sequence ID" value="KAF2824521.1"/>
    <property type="molecule type" value="Genomic_DNA"/>
</dbReference>
<dbReference type="Gene3D" id="3.40.50.300">
    <property type="entry name" value="P-loop containing nucleotide triphosphate hydrolases"/>
    <property type="match status" value="1"/>
</dbReference>
<protein>
    <recommendedName>
        <fullName evidence="4">Fungal N-terminal domain-containing protein</fullName>
    </recommendedName>
</protein>
<gene>
    <name evidence="2" type="ORF">CC86DRAFT_468617</name>
</gene>
<organism evidence="2 3">
    <name type="scientific">Ophiobolus disseminans</name>
    <dbReference type="NCBI Taxonomy" id="1469910"/>
    <lineage>
        <taxon>Eukaryota</taxon>
        <taxon>Fungi</taxon>
        <taxon>Dikarya</taxon>
        <taxon>Ascomycota</taxon>
        <taxon>Pezizomycotina</taxon>
        <taxon>Dothideomycetes</taxon>
        <taxon>Pleosporomycetidae</taxon>
        <taxon>Pleosporales</taxon>
        <taxon>Pleosporineae</taxon>
        <taxon>Phaeosphaeriaceae</taxon>
        <taxon>Ophiobolus</taxon>
    </lineage>
</organism>
<keyword evidence="3" id="KW-1185">Reference proteome</keyword>
<evidence type="ECO:0008006" key="4">
    <source>
        <dbReference type="Google" id="ProtNLM"/>
    </source>
</evidence>
<accession>A0A6A6ZTX2</accession>
<evidence type="ECO:0000256" key="1">
    <source>
        <dbReference type="SAM" id="MobiDB-lite"/>
    </source>
</evidence>